<evidence type="ECO:0000313" key="2">
    <source>
        <dbReference type="Proteomes" id="UP000242457"/>
    </source>
</evidence>
<accession>A0A2A3E3X1</accession>
<dbReference type="OrthoDB" id="250548at2759"/>
<dbReference type="STRING" id="94128.A0A2A3E3X1"/>
<dbReference type="AlphaFoldDB" id="A0A2A3E3X1"/>
<dbReference type="EMBL" id="KZ288433">
    <property type="protein sequence ID" value="PBC25781.1"/>
    <property type="molecule type" value="Genomic_DNA"/>
</dbReference>
<dbReference type="PANTHER" id="PTHR22876:SF5">
    <property type="entry name" value="CHROMOSOME 9 OPEN READING FRAME 85"/>
    <property type="match status" value="1"/>
</dbReference>
<protein>
    <submittedName>
        <fullName evidence="1">Uncharacterized protein</fullName>
    </submittedName>
</protein>
<evidence type="ECO:0000313" key="1">
    <source>
        <dbReference type="EMBL" id="PBC25781.1"/>
    </source>
</evidence>
<dbReference type="InterPro" id="IPR019351">
    <property type="entry name" value="DUF2039"/>
</dbReference>
<dbReference type="Pfam" id="PF10217">
    <property type="entry name" value="DUF2039"/>
    <property type="match status" value="1"/>
</dbReference>
<organism evidence="1 2">
    <name type="scientific">Apis cerana cerana</name>
    <name type="common">Oriental honeybee</name>
    <dbReference type="NCBI Taxonomy" id="94128"/>
    <lineage>
        <taxon>Eukaryota</taxon>
        <taxon>Metazoa</taxon>
        <taxon>Ecdysozoa</taxon>
        <taxon>Arthropoda</taxon>
        <taxon>Hexapoda</taxon>
        <taxon>Insecta</taxon>
        <taxon>Pterygota</taxon>
        <taxon>Neoptera</taxon>
        <taxon>Endopterygota</taxon>
        <taxon>Hymenoptera</taxon>
        <taxon>Apocrita</taxon>
        <taxon>Aculeata</taxon>
        <taxon>Apoidea</taxon>
        <taxon>Anthophila</taxon>
        <taxon>Apidae</taxon>
        <taxon>Apis</taxon>
    </lineage>
</organism>
<sequence length="207" mass="24487">MSTQKGNSNRSRPQKYQNQIAFKNDLHDKSNKTKCINSIQVTHVCERCKKIIEWKIKYKKYKPLKTAAKCIKCEQKTIKHAYHNICLTCAAQYNVCPKCGNEDNIVKEEFNKTEIMKLDTQLQNLFKKLSERKRRTFMRYINSINKKDKCNNTKKNEEEDMNEEKEKKNTNNCISKEDLLLKLKSLTIKEVDNDNFDINNKFDSDSE</sequence>
<name>A0A2A3E3X1_APICC</name>
<dbReference type="PANTHER" id="PTHR22876">
    <property type="entry name" value="ZGC:101016"/>
    <property type="match status" value="1"/>
</dbReference>
<keyword evidence="2" id="KW-1185">Reference proteome</keyword>
<gene>
    <name evidence="1" type="ORF">APICC_04989</name>
</gene>
<reference evidence="1 2" key="1">
    <citation type="submission" date="2014-07" db="EMBL/GenBank/DDBJ databases">
        <title>Genomic and transcriptomic analysis on Apis cerana provide comprehensive insights into honey bee biology.</title>
        <authorList>
            <person name="Diao Q."/>
            <person name="Sun L."/>
            <person name="Zheng H."/>
            <person name="Zheng H."/>
            <person name="Xu S."/>
            <person name="Wang S."/>
            <person name="Zeng Z."/>
            <person name="Hu F."/>
            <person name="Su S."/>
            <person name="Wu J."/>
        </authorList>
    </citation>
    <scope>NUCLEOTIDE SEQUENCE [LARGE SCALE GENOMIC DNA]</scope>
    <source>
        <tissue evidence="1">Pupae without intestine</tissue>
    </source>
</reference>
<proteinExistence type="predicted"/>
<dbReference type="Proteomes" id="UP000242457">
    <property type="component" value="Unassembled WGS sequence"/>
</dbReference>